<evidence type="ECO:0000256" key="9">
    <source>
        <dbReference type="ARBA" id="ARBA00023242"/>
    </source>
</evidence>
<dbReference type="KEGG" id="dpx:DAPPUDRAFT_50915"/>
<dbReference type="InParanoid" id="E9GIR1"/>
<gene>
    <name evidence="12" type="ORF">DAPPUDRAFT_50915</name>
</gene>
<keyword evidence="4" id="KW-0677">Repeat</keyword>
<keyword evidence="5 10" id="KW-0863">Zinc-finger</keyword>
<keyword evidence="3" id="KW-0479">Metal-binding</keyword>
<dbReference type="Gene3D" id="3.30.160.60">
    <property type="entry name" value="Classic Zinc Finger"/>
    <property type="match status" value="4"/>
</dbReference>
<evidence type="ECO:0000259" key="11">
    <source>
        <dbReference type="PROSITE" id="PS50157"/>
    </source>
</evidence>
<dbReference type="InterPro" id="IPR036236">
    <property type="entry name" value="Znf_C2H2_sf"/>
</dbReference>
<dbReference type="InterPro" id="IPR050331">
    <property type="entry name" value="Zinc_finger"/>
</dbReference>
<evidence type="ECO:0000313" key="13">
    <source>
        <dbReference type="Proteomes" id="UP000000305"/>
    </source>
</evidence>
<evidence type="ECO:0000256" key="7">
    <source>
        <dbReference type="ARBA" id="ARBA00023125"/>
    </source>
</evidence>
<feature type="domain" description="C2H2-type" evidence="11">
    <location>
        <begin position="107"/>
        <end position="134"/>
    </location>
</feature>
<dbReference type="PROSITE" id="PS50157">
    <property type="entry name" value="ZINC_FINGER_C2H2_2"/>
    <property type="match status" value="4"/>
</dbReference>
<dbReference type="PANTHER" id="PTHR16515:SF49">
    <property type="entry name" value="GASTRULA ZINC FINGER PROTEIN XLCGF49.1-LIKE-RELATED"/>
    <property type="match status" value="1"/>
</dbReference>
<dbReference type="SUPFAM" id="SSF57667">
    <property type="entry name" value="beta-beta-alpha zinc fingers"/>
    <property type="match status" value="2"/>
</dbReference>
<dbReference type="STRING" id="6669.E9GIR1"/>
<comment type="similarity">
    <text evidence="2">Belongs to the krueppel C2H2-type zinc-finger protein family.</text>
</comment>
<reference evidence="12 13" key="1">
    <citation type="journal article" date="2011" name="Science">
        <title>The ecoresponsive genome of Daphnia pulex.</title>
        <authorList>
            <person name="Colbourne J.K."/>
            <person name="Pfrender M.E."/>
            <person name="Gilbert D."/>
            <person name="Thomas W.K."/>
            <person name="Tucker A."/>
            <person name="Oakley T.H."/>
            <person name="Tokishita S."/>
            <person name="Aerts A."/>
            <person name="Arnold G.J."/>
            <person name="Basu M.K."/>
            <person name="Bauer D.J."/>
            <person name="Caceres C.E."/>
            <person name="Carmel L."/>
            <person name="Casola C."/>
            <person name="Choi J.H."/>
            <person name="Detter J.C."/>
            <person name="Dong Q."/>
            <person name="Dusheyko S."/>
            <person name="Eads B.D."/>
            <person name="Frohlich T."/>
            <person name="Geiler-Samerotte K.A."/>
            <person name="Gerlach D."/>
            <person name="Hatcher P."/>
            <person name="Jogdeo S."/>
            <person name="Krijgsveld J."/>
            <person name="Kriventseva E.V."/>
            <person name="Kultz D."/>
            <person name="Laforsch C."/>
            <person name="Lindquist E."/>
            <person name="Lopez J."/>
            <person name="Manak J.R."/>
            <person name="Muller J."/>
            <person name="Pangilinan J."/>
            <person name="Patwardhan R.P."/>
            <person name="Pitluck S."/>
            <person name="Pritham E.J."/>
            <person name="Rechtsteiner A."/>
            <person name="Rho M."/>
            <person name="Rogozin I.B."/>
            <person name="Sakarya O."/>
            <person name="Salamov A."/>
            <person name="Schaack S."/>
            <person name="Shapiro H."/>
            <person name="Shiga Y."/>
            <person name="Skalitzky C."/>
            <person name="Smith Z."/>
            <person name="Souvorov A."/>
            <person name="Sung W."/>
            <person name="Tang Z."/>
            <person name="Tsuchiya D."/>
            <person name="Tu H."/>
            <person name="Vos H."/>
            <person name="Wang M."/>
            <person name="Wolf Y.I."/>
            <person name="Yamagata H."/>
            <person name="Yamada T."/>
            <person name="Ye Y."/>
            <person name="Shaw J.R."/>
            <person name="Andrews J."/>
            <person name="Crease T.J."/>
            <person name="Tang H."/>
            <person name="Lucas S.M."/>
            <person name="Robertson H.M."/>
            <person name="Bork P."/>
            <person name="Koonin E.V."/>
            <person name="Zdobnov E.M."/>
            <person name="Grigoriev I.V."/>
            <person name="Lynch M."/>
            <person name="Boore J.L."/>
        </authorList>
    </citation>
    <scope>NUCLEOTIDE SEQUENCE [LARGE SCALE GENOMIC DNA]</scope>
</reference>
<dbReference type="AlphaFoldDB" id="E9GIR1"/>
<dbReference type="FunFam" id="3.30.160.60:FF:000065">
    <property type="entry name" value="B-cell CLL/lymphoma 6, member B"/>
    <property type="match status" value="1"/>
</dbReference>
<evidence type="ECO:0000256" key="2">
    <source>
        <dbReference type="ARBA" id="ARBA00006991"/>
    </source>
</evidence>
<sequence length="169" mass="19556">MPRRRSTSLQPALTTALDGTTLYGCPQCHTVFNNREAIETHLTIHRSERPFICNDCGAALKRKEHLDRHRSSHMTERPHPCPVCSKTFKRIEHLQRHSIIHRTDKVHRCPECGKGFNRKDHLTKHIHSHMAKRIKQELGQQPGKAGQQNNDNNFTINIQQHQSVLAHLH</sequence>
<evidence type="ECO:0000313" key="12">
    <source>
        <dbReference type="EMBL" id="EFX80706.1"/>
    </source>
</evidence>
<evidence type="ECO:0000256" key="5">
    <source>
        <dbReference type="ARBA" id="ARBA00022771"/>
    </source>
</evidence>
<dbReference type="GO" id="GO:0006357">
    <property type="term" value="P:regulation of transcription by RNA polymerase II"/>
    <property type="evidence" value="ECO:0000318"/>
    <property type="project" value="GO_Central"/>
</dbReference>
<evidence type="ECO:0000256" key="4">
    <source>
        <dbReference type="ARBA" id="ARBA00022737"/>
    </source>
</evidence>
<dbReference type="HOGENOM" id="CLU_1580100_0_0_1"/>
<protein>
    <recommendedName>
        <fullName evidence="11">C2H2-type domain-containing protein</fullName>
    </recommendedName>
</protein>
<keyword evidence="6" id="KW-0862">Zinc</keyword>
<dbReference type="FunFam" id="3.30.160.60:FF:000446">
    <property type="entry name" value="Zinc finger protein"/>
    <property type="match status" value="1"/>
</dbReference>
<name>E9GIR1_DAPPU</name>
<evidence type="ECO:0000256" key="8">
    <source>
        <dbReference type="ARBA" id="ARBA00023163"/>
    </source>
</evidence>
<dbReference type="PhylomeDB" id="E9GIR1"/>
<dbReference type="OrthoDB" id="10072647at2759"/>
<evidence type="ECO:0000256" key="1">
    <source>
        <dbReference type="ARBA" id="ARBA00004123"/>
    </source>
</evidence>
<keyword evidence="8" id="KW-0804">Transcription</keyword>
<dbReference type="Pfam" id="PF00096">
    <property type="entry name" value="zf-C2H2"/>
    <property type="match status" value="3"/>
</dbReference>
<dbReference type="InterPro" id="IPR013087">
    <property type="entry name" value="Znf_C2H2_type"/>
</dbReference>
<dbReference type="PANTHER" id="PTHR16515">
    <property type="entry name" value="PR DOMAIN ZINC FINGER PROTEIN"/>
    <property type="match status" value="1"/>
</dbReference>
<accession>E9GIR1</accession>
<dbReference type="GO" id="GO:0003700">
    <property type="term" value="F:DNA-binding transcription factor activity"/>
    <property type="evidence" value="ECO:0000318"/>
    <property type="project" value="GO_Central"/>
</dbReference>
<dbReference type="eggNOG" id="KOG1721">
    <property type="taxonomic scope" value="Eukaryota"/>
</dbReference>
<evidence type="ECO:0000256" key="3">
    <source>
        <dbReference type="ARBA" id="ARBA00022723"/>
    </source>
</evidence>
<feature type="domain" description="C2H2-type" evidence="11">
    <location>
        <begin position="79"/>
        <end position="106"/>
    </location>
</feature>
<dbReference type="GO" id="GO:0000978">
    <property type="term" value="F:RNA polymerase II cis-regulatory region sequence-specific DNA binding"/>
    <property type="evidence" value="ECO:0000318"/>
    <property type="project" value="GO_Central"/>
</dbReference>
<comment type="subcellular location">
    <subcellularLocation>
        <location evidence="1">Nucleus</location>
    </subcellularLocation>
</comment>
<feature type="domain" description="C2H2-type" evidence="11">
    <location>
        <begin position="51"/>
        <end position="78"/>
    </location>
</feature>
<evidence type="ECO:0000256" key="10">
    <source>
        <dbReference type="PROSITE-ProRule" id="PRU00042"/>
    </source>
</evidence>
<dbReference type="Proteomes" id="UP000000305">
    <property type="component" value="Unassembled WGS sequence"/>
</dbReference>
<proteinExistence type="inferred from homology"/>
<dbReference type="GO" id="GO:0008270">
    <property type="term" value="F:zinc ion binding"/>
    <property type="evidence" value="ECO:0007669"/>
    <property type="project" value="UniProtKB-KW"/>
</dbReference>
<dbReference type="FunFam" id="3.30.160.60:FF:000188">
    <property type="entry name" value="Zinc finger protein 787"/>
    <property type="match status" value="1"/>
</dbReference>
<dbReference type="EMBL" id="GL732546">
    <property type="protein sequence ID" value="EFX80706.1"/>
    <property type="molecule type" value="Genomic_DNA"/>
</dbReference>
<dbReference type="OMA" id="SHMAKRI"/>
<dbReference type="SMART" id="SM00355">
    <property type="entry name" value="ZnF_C2H2"/>
    <property type="match status" value="4"/>
</dbReference>
<evidence type="ECO:0000256" key="6">
    <source>
        <dbReference type="ARBA" id="ARBA00022833"/>
    </source>
</evidence>
<dbReference type="GO" id="GO:0005634">
    <property type="term" value="C:nucleus"/>
    <property type="evidence" value="ECO:0007669"/>
    <property type="project" value="UniProtKB-SubCell"/>
</dbReference>
<organism evidence="12 13">
    <name type="scientific">Daphnia pulex</name>
    <name type="common">Water flea</name>
    <dbReference type="NCBI Taxonomy" id="6669"/>
    <lineage>
        <taxon>Eukaryota</taxon>
        <taxon>Metazoa</taxon>
        <taxon>Ecdysozoa</taxon>
        <taxon>Arthropoda</taxon>
        <taxon>Crustacea</taxon>
        <taxon>Branchiopoda</taxon>
        <taxon>Diplostraca</taxon>
        <taxon>Cladocera</taxon>
        <taxon>Anomopoda</taxon>
        <taxon>Daphniidae</taxon>
        <taxon>Daphnia</taxon>
    </lineage>
</organism>
<feature type="domain" description="C2H2-type" evidence="11">
    <location>
        <begin position="23"/>
        <end position="50"/>
    </location>
</feature>
<keyword evidence="7" id="KW-0238">DNA-binding</keyword>
<keyword evidence="13" id="KW-1185">Reference proteome</keyword>
<keyword evidence="9" id="KW-0539">Nucleus</keyword>
<dbReference type="PROSITE" id="PS00028">
    <property type="entry name" value="ZINC_FINGER_C2H2_1"/>
    <property type="match status" value="4"/>
</dbReference>